<organism evidence="1 2">
    <name type="scientific">Mya arenaria</name>
    <name type="common">Soft-shell clam</name>
    <dbReference type="NCBI Taxonomy" id="6604"/>
    <lineage>
        <taxon>Eukaryota</taxon>
        <taxon>Metazoa</taxon>
        <taxon>Spiralia</taxon>
        <taxon>Lophotrochozoa</taxon>
        <taxon>Mollusca</taxon>
        <taxon>Bivalvia</taxon>
        <taxon>Autobranchia</taxon>
        <taxon>Heteroconchia</taxon>
        <taxon>Euheterodonta</taxon>
        <taxon>Imparidentia</taxon>
        <taxon>Neoheterodontei</taxon>
        <taxon>Myida</taxon>
        <taxon>Myoidea</taxon>
        <taxon>Myidae</taxon>
        <taxon>Mya</taxon>
    </lineage>
</organism>
<keyword evidence="2" id="KW-1185">Reference proteome</keyword>
<evidence type="ECO:0000313" key="1">
    <source>
        <dbReference type="EMBL" id="WAR11362.1"/>
    </source>
</evidence>
<dbReference type="EMBL" id="CP111019">
    <property type="protein sequence ID" value="WAR11362.1"/>
    <property type="molecule type" value="Genomic_DNA"/>
</dbReference>
<sequence length="140" mass="15628">MDKAAANINGTILHAAFTLPHFKNTVTFTASDSKRDKCTNTAPVNIQNNSFYQTGNLPRQITIAEKCAVIITKNIDTADHLVSDTIGIVERKLVHEEDCLSSIHYIFILFLQKSVQSQWNLLPSHVTNHKAAPMNIELQI</sequence>
<accession>A0ABY7EMY5</accession>
<proteinExistence type="predicted"/>
<reference evidence="1" key="1">
    <citation type="submission" date="2022-11" db="EMBL/GenBank/DDBJ databases">
        <title>Centuries of genome instability and evolution in soft-shell clam transmissible cancer (bioRxiv).</title>
        <authorList>
            <person name="Hart S.F.M."/>
            <person name="Yonemitsu M.A."/>
            <person name="Giersch R.M."/>
            <person name="Beal B.F."/>
            <person name="Arriagada G."/>
            <person name="Davis B.W."/>
            <person name="Ostrander E.A."/>
            <person name="Goff S.P."/>
            <person name="Metzger M.J."/>
        </authorList>
    </citation>
    <scope>NUCLEOTIDE SEQUENCE</scope>
    <source>
        <strain evidence="1">MELC-2E11</strain>
        <tissue evidence="1">Siphon/mantle</tissue>
    </source>
</reference>
<evidence type="ECO:0000313" key="2">
    <source>
        <dbReference type="Proteomes" id="UP001164746"/>
    </source>
</evidence>
<protein>
    <submittedName>
        <fullName evidence="1">Uncharacterized protein</fullName>
    </submittedName>
</protein>
<name>A0ABY7EMY5_MYAAR</name>
<gene>
    <name evidence="1" type="ORF">MAR_025542</name>
</gene>
<dbReference type="Proteomes" id="UP001164746">
    <property type="component" value="Chromosome 8"/>
</dbReference>